<dbReference type="EC" id="2.1.1.80" evidence="2"/>
<dbReference type="AlphaFoldDB" id="S7TET2"/>
<dbReference type="STRING" id="1121439.dsat_2033"/>
<dbReference type="Pfam" id="PF01739">
    <property type="entry name" value="CheR"/>
    <property type="match status" value="1"/>
</dbReference>
<feature type="domain" description="CheR-type methyltransferase" evidence="6">
    <location>
        <begin position="9"/>
        <end position="291"/>
    </location>
</feature>
<dbReference type="Gene3D" id="1.10.155.10">
    <property type="entry name" value="Chemotaxis receptor methyltransferase CheR, N-terminal domain"/>
    <property type="match status" value="1"/>
</dbReference>
<dbReference type="InterPro" id="IPR036804">
    <property type="entry name" value="CheR_N_sf"/>
</dbReference>
<comment type="catalytic activity">
    <reaction evidence="1">
        <text>L-glutamyl-[protein] + S-adenosyl-L-methionine = [protein]-L-glutamate 5-O-methyl ester + S-adenosyl-L-homocysteine</text>
        <dbReference type="Rhea" id="RHEA:24452"/>
        <dbReference type="Rhea" id="RHEA-COMP:10208"/>
        <dbReference type="Rhea" id="RHEA-COMP:10311"/>
        <dbReference type="ChEBI" id="CHEBI:29973"/>
        <dbReference type="ChEBI" id="CHEBI:57856"/>
        <dbReference type="ChEBI" id="CHEBI:59789"/>
        <dbReference type="ChEBI" id="CHEBI:82795"/>
        <dbReference type="EC" id="2.1.1.80"/>
    </reaction>
</comment>
<gene>
    <name evidence="7" type="ORF">dsat_2033</name>
</gene>
<dbReference type="PATRIC" id="fig|1121439.3.peg.418"/>
<dbReference type="SMART" id="SM00138">
    <property type="entry name" value="MeTrc"/>
    <property type="match status" value="1"/>
</dbReference>
<dbReference type="EMBL" id="ATHI01000003">
    <property type="protein sequence ID" value="EPR35692.1"/>
    <property type="molecule type" value="Genomic_DNA"/>
</dbReference>
<proteinExistence type="predicted"/>
<dbReference type="PROSITE" id="PS50123">
    <property type="entry name" value="CHER"/>
    <property type="match status" value="1"/>
</dbReference>
<dbReference type="PANTHER" id="PTHR24422:SF10">
    <property type="entry name" value="CHEMOTAXIS PROTEIN METHYLTRANSFERASE 2"/>
    <property type="match status" value="1"/>
</dbReference>
<dbReference type="PANTHER" id="PTHR24422">
    <property type="entry name" value="CHEMOTAXIS PROTEIN METHYLTRANSFERASE"/>
    <property type="match status" value="1"/>
</dbReference>
<evidence type="ECO:0000313" key="8">
    <source>
        <dbReference type="Proteomes" id="UP000014975"/>
    </source>
</evidence>
<dbReference type="GO" id="GO:0032259">
    <property type="term" value="P:methylation"/>
    <property type="evidence" value="ECO:0007669"/>
    <property type="project" value="UniProtKB-KW"/>
</dbReference>
<keyword evidence="4 7" id="KW-0808">Transferase</keyword>
<comment type="caution">
    <text evidence="7">The sequence shown here is derived from an EMBL/GenBank/DDBJ whole genome shotgun (WGS) entry which is preliminary data.</text>
</comment>
<keyword evidence="8" id="KW-1185">Reference proteome</keyword>
<evidence type="ECO:0000256" key="4">
    <source>
        <dbReference type="ARBA" id="ARBA00022679"/>
    </source>
</evidence>
<name>S7TET2_9BACT</name>
<evidence type="ECO:0000259" key="6">
    <source>
        <dbReference type="PROSITE" id="PS50123"/>
    </source>
</evidence>
<dbReference type="Gene3D" id="3.40.50.150">
    <property type="entry name" value="Vaccinia Virus protein VP39"/>
    <property type="match status" value="1"/>
</dbReference>
<dbReference type="PIRSF" id="PIRSF000410">
    <property type="entry name" value="CheR"/>
    <property type="match status" value="1"/>
</dbReference>
<dbReference type="SUPFAM" id="SSF53335">
    <property type="entry name" value="S-adenosyl-L-methionine-dependent methyltransferases"/>
    <property type="match status" value="1"/>
</dbReference>
<evidence type="ECO:0000313" key="7">
    <source>
        <dbReference type="EMBL" id="EPR35692.1"/>
    </source>
</evidence>
<dbReference type="SUPFAM" id="SSF47757">
    <property type="entry name" value="Chemotaxis receptor methyltransferase CheR, N-terminal domain"/>
    <property type="match status" value="1"/>
</dbReference>
<dbReference type="GO" id="GO:0008983">
    <property type="term" value="F:protein-glutamate O-methyltransferase activity"/>
    <property type="evidence" value="ECO:0007669"/>
    <property type="project" value="UniProtKB-EC"/>
</dbReference>
<dbReference type="InterPro" id="IPR022641">
    <property type="entry name" value="CheR_N"/>
</dbReference>
<protein>
    <recommendedName>
        <fullName evidence="2">protein-glutamate O-methyltransferase</fullName>
        <ecNumber evidence="2">2.1.1.80</ecNumber>
    </recommendedName>
</protein>
<dbReference type="InterPro" id="IPR000780">
    <property type="entry name" value="CheR_MeTrfase"/>
</dbReference>
<keyword evidence="3 7" id="KW-0489">Methyltransferase</keyword>
<dbReference type="Pfam" id="PF03705">
    <property type="entry name" value="CheR_N"/>
    <property type="match status" value="1"/>
</dbReference>
<evidence type="ECO:0000256" key="2">
    <source>
        <dbReference type="ARBA" id="ARBA00012534"/>
    </source>
</evidence>
<dbReference type="OrthoDB" id="9786165at2"/>
<evidence type="ECO:0000256" key="3">
    <source>
        <dbReference type="ARBA" id="ARBA00022603"/>
    </source>
</evidence>
<dbReference type="RefSeq" id="WP_020885919.1">
    <property type="nucleotide sequence ID" value="NZ_ATHI01000003.1"/>
</dbReference>
<evidence type="ECO:0000256" key="1">
    <source>
        <dbReference type="ARBA" id="ARBA00001541"/>
    </source>
</evidence>
<dbReference type="InterPro" id="IPR029063">
    <property type="entry name" value="SAM-dependent_MTases_sf"/>
</dbReference>
<dbReference type="PRINTS" id="PR00996">
    <property type="entry name" value="CHERMTFRASE"/>
</dbReference>
<reference evidence="7 8" key="1">
    <citation type="journal article" date="2013" name="Genome Announc.">
        <title>Draft genome sequences for three mercury-methylating, sulfate-reducing bacteria.</title>
        <authorList>
            <person name="Brown S.D."/>
            <person name="Hurt R.A.Jr."/>
            <person name="Gilmour C.C."/>
            <person name="Elias D.A."/>
        </authorList>
    </citation>
    <scope>NUCLEOTIDE SEQUENCE [LARGE SCALE GENOMIC DNA]</scope>
    <source>
        <strain evidence="7 8">DSM 16529</strain>
    </source>
</reference>
<accession>S7TET2</accession>
<dbReference type="eggNOG" id="COG1352">
    <property type="taxonomic scope" value="Bacteria"/>
</dbReference>
<dbReference type="InterPro" id="IPR022642">
    <property type="entry name" value="CheR_C"/>
</dbReference>
<dbReference type="InterPro" id="IPR026024">
    <property type="entry name" value="Chemotaxis_MeTrfase_CheR"/>
</dbReference>
<dbReference type="InterPro" id="IPR050903">
    <property type="entry name" value="Bact_Chemotaxis_MeTrfase"/>
</dbReference>
<keyword evidence="5" id="KW-0949">S-adenosyl-L-methionine</keyword>
<evidence type="ECO:0000256" key="5">
    <source>
        <dbReference type="ARBA" id="ARBA00022691"/>
    </source>
</evidence>
<sequence length="291" mass="33529">MSLLEGSLTLRAAPKITPDEFTAFREFIYQISGIDIPERRQYLIENRLGPRVKELRLPSFGEYLKYLKFSREKQAELERLFELITTNETSFFRDQRQLDVVRDKLLAPLLEAQEKAGRKELRIWSAGCSSGEEPYTLAIMLHELLRMKILGWRIDIMAHDLSPAMIARAKLGVYGDYSFKTTPPDMVERYFIKKPEGFEVHPKVKKLVRFGTINLNSPPAIKVLPKSHIVFCRNVIIYFDQEMKKKVLASFYDNLVPGGHLVLGHSETIHGVSRVFTPVHHPGGIVYRREG</sequence>
<dbReference type="Proteomes" id="UP000014975">
    <property type="component" value="Unassembled WGS sequence"/>
</dbReference>
<organism evidence="7 8">
    <name type="scientific">Alkalidesulfovibrio alkalitolerans DSM 16529</name>
    <dbReference type="NCBI Taxonomy" id="1121439"/>
    <lineage>
        <taxon>Bacteria</taxon>
        <taxon>Pseudomonadati</taxon>
        <taxon>Thermodesulfobacteriota</taxon>
        <taxon>Desulfovibrionia</taxon>
        <taxon>Desulfovibrionales</taxon>
        <taxon>Desulfovibrionaceae</taxon>
        <taxon>Alkalidesulfovibrio</taxon>
    </lineage>
</organism>